<evidence type="ECO:0000259" key="14">
    <source>
        <dbReference type="PROSITE" id="PS51379"/>
    </source>
</evidence>
<dbReference type="SUPFAM" id="SSF51905">
    <property type="entry name" value="FAD/NAD(P)-binding domain"/>
    <property type="match status" value="1"/>
</dbReference>
<keyword evidence="8 12" id="KW-0560">Oxidoreductase</keyword>
<feature type="domain" description="4Fe-4S ferredoxin-type" evidence="14">
    <location>
        <begin position="531"/>
        <end position="560"/>
    </location>
</feature>
<comment type="catalytic activity">
    <reaction evidence="12">
        <text>a ubiquinone + reduced [electron-transfer flavoprotein] = a ubiquinol + oxidized [electron-transfer flavoprotein] + H(+)</text>
        <dbReference type="Rhea" id="RHEA:24052"/>
        <dbReference type="Rhea" id="RHEA-COMP:9565"/>
        <dbReference type="Rhea" id="RHEA-COMP:9566"/>
        <dbReference type="Rhea" id="RHEA-COMP:10685"/>
        <dbReference type="Rhea" id="RHEA-COMP:10686"/>
        <dbReference type="ChEBI" id="CHEBI:15378"/>
        <dbReference type="ChEBI" id="CHEBI:16389"/>
        <dbReference type="ChEBI" id="CHEBI:17976"/>
        <dbReference type="ChEBI" id="CHEBI:57692"/>
        <dbReference type="ChEBI" id="CHEBI:58307"/>
        <dbReference type="EC" id="1.5.5.1"/>
    </reaction>
</comment>
<dbReference type="RefSeq" id="WP_377043379.1">
    <property type="nucleotide sequence ID" value="NZ_JBHLUN010000004.1"/>
</dbReference>
<feature type="region of interest" description="Disordered" evidence="13">
    <location>
        <begin position="503"/>
        <end position="523"/>
    </location>
</feature>
<evidence type="ECO:0000313" key="16">
    <source>
        <dbReference type="Proteomes" id="UP001589865"/>
    </source>
</evidence>
<comment type="function">
    <text evidence="2 12">Accepts electrons from ETF and reduces ubiquinone.</text>
</comment>
<evidence type="ECO:0000256" key="5">
    <source>
        <dbReference type="ARBA" id="ARBA00022723"/>
    </source>
</evidence>
<comment type="caution">
    <text evidence="15">The sequence shown here is derived from an EMBL/GenBank/DDBJ whole genome shotgun (WGS) entry which is preliminary data.</text>
</comment>
<dbReference type="Pfam" id="PF21162">
    <property type="entry name" value="ETFQO_UQ-bd"/>
    <property type="match status" value="1"/>
</dbReference>
<keyword evidence="16" id="KW-1185">Reference proteome</keyword>
<dbReference type="InterPro" id="IPR049398">
    <property type="entry name" value="ETF-QO/FixC_UQ-bd"/>
</dbReference>
<dbReference type="Pfam" id="PF05187">
    <property type="entry name" value="Fer4_ETF_QO"/>
    <property type="match status" value="2"/>
</dbReference>
<dbReference type="Gene3D" id="3.30.9.90">
    <property type="match status" value="1"/>
</dbReference>
<proteinExistence type="predicted"/>
<dbReference type="EMBL" id="JBHLUN010000004">
    <property type="protein sequence ID" value="MFC0407658.1"/>
    <property type="molecule type" value="Genomic_DNA"/>
</dbReference>
<evidence type="ECO:0000256" key="4">
    <source>
        <dbReference type="ARBA" id="ARBA00022630"/>
    </source>
</evidence>
<dbReference type="InterPro" id="IPR036188">
    <property type="entry name" value="FAD/NAD-bd_sf"/>
</dbReference>
<dbReference type="Pfam" id="PF13450">
    <property type="entry name" value="NAD_binding_8"/>
    <property type="match status" value="1"/>
</dbReference>
<dbReference type="PROSITE" id="PS51379">
    <property type="entry name" value="4FE4S_FER_2"/>
    <property type="match status" value="1"/>
</dbReference>
<evidence type="ECO:0000256" key="13">
    <source>
        <dbReference type="SAM" id="MobiDB-lite"/>
    </source>
</evidence>
<keyword evidence="5 12" id="KW-0479">Metal-binding</keyword>
<dbReference type="InterPro" id="IPR017896">
    <property type="entry name" value="4Fe4S_Fe-S-bd"/>
</dbReference>
<dbReference type="PANTHER" id="PTHR10617">
    <property type="entry name" value="ELECTRON TRANSFER FLAVOPROTEIN-UBIQUINONE OXIDOREDUCTASE"/>
    <property type="match status" value="1"/>
</dbReference>
<keyword evidence="7 12" id="KW-0249">Electron transport</keyword>
<dbReference type="PRINTS" id="PR00420">
    <property type="entry name" value="RNGMNOXGNASE"/>
</dbReference>
<sequence>MTERESMEFDVLIVGAGPAGLAAAIRLKQVAPDASVCVVEKGSEVGAHILSGAVIEPRALDELLPEWRDDMPALTTPATEDRFMLLTERRAFRLPTPPQMHNAGNYVVSLGNLCRWLGAQAEALGVEIYPGFAASETIIEDGPAGRRVQGVVAGVMGLTRDGEPGPNYQPGMELRATYTLFGEGCRGSLTRRLEEEFDLRAEAAPQTYALGIKELWEIPKERHTPGLVWHSVGWPLPRDTTYGGSWLYMLGENLVSVGFVVGLDYPNPWLAPFEEFQRFKTHPEVRKMLEGGKRIAYGARALNEGGWQAVPRLAFPGGALIGDGAGFLNVPKIKGTHLAMKSGMLAAEAVAEALAGDRRSVLDAYPRAVKTSWIAGELQGVRNIRPGFARLGFWGGMANAALDTYVLKGRAPWTMRHHADHETLRDAAKSPRIHYPKPDGVLTFDRLSSVFLSNTNHEEDQPVHLRLEDPSRWKVVNWDRFRSPESRYCPAAVYEAVGPDAERELRGEPDPQALEAPGGASAEVEAGDSGARLVINAQNCVHCKTCDIKDPTQNIRWTTPEGGGGPNYIGGM</sequence>
<evidence type="ECO:0000256" key="8">
    <source>
        <dbReference type="ARBA" id="ARBA00023002"/>
    </source>
</evidence>
<name>A0ABV6JPJ8_9PROT</name>
<accession>A0ABV6JPJ8</accession>
<dbReference type="Gene3D" id="3.50.50.60">
    <property type="entry name" value="FAD/NAD(P)-binding domain"/>
    <property type="match status" value="1"/>
</dbReference>
<evidence type="ECO:0000256" key="2">
    <source>
        <dbReference type="ARBA" id="ARBA00002819"/>
    </source>
</evidence>
<dbReference type="EC" id="1.5.5.1" evidence="12"/>
<keyword evidence="11 12" id="KW-0830">Ubiquinone</keyword>
<comment type="cofactor">
    <cofactor evidence="12">
        <name>[4Fe-4S] cluster</name>
        <dbReference type="ChEBI" id="CHEBI:49883"/>
    </cofactor>
    <text evidence="12">Binds 1 [4Fe-4S] cluster.</text>
</comment>
<evidence type="ECO:0000256" key="10">
    <source>
        <dbReference type="ARBA" id="ARBA00023014"/>
    </source>
</evidence>
<keyword evidence="4 12" id="KW-0285">Flavoprotein</keyword>
<gene>
    <name evidence="15" type="ORF">ACFFGY_05320</name>
</gene>
<protein>
    <recommendedName>
        <fullName evidence="12">Electron transfer flavoprotein-ubiquinone oxidoreductase</fullName>
        <shortName evidence="12">ETF-QO</shortName>
        <ecNumber evidence="12">1.5.5.1</ecNumber>
    </recommendedName>
</protein>
<evidence type="ECO:0000256" key="6">
    <source>
        <dbReference type="ARBA" id="ARBA00022827"/>
    </source>
</evidence>
<evidence type="ECO:0000256" key="7">
    <source>
        <dbReference type="ARBA" id="ARBA00022982"/>
    </source>
</evidence>
<evidence type="ECO:0000313" key="15">
    <source>
        <dbReference type="EMBL" id="MFC0407658.1"/>
    </source>
</evidence>
<dbReference type="SUPFAM" id="SSF54373">
    <property type="entry name" value="FAD-linked reductases, C-terminal domain"/>
    <property type="match status" value="1"/>
</dbReference>
<evidence type="ECO:0000256" key="3">
    <source>
        <dbReference type="ARBA" id="ARBA00022448"/>
    </source>
</evidence>
<evidence type="ECO:0000256" key="12">
    <source>
        <dbReference type="RuleBase" id="RU366068"/>
    </source>
</evidence>
<evidence type="ECO:0000256" key="11">
    <source>
        <dbReference type="ARBA" id="ARBA00023075"/>
    </source>
</evidence>
<dbReference type="SUPFAM" id="SSF54862">
    <property type="entry name" value="4Fe-4S ferredoxins"/>
    <property type="match status" value="1"/>
</dbReference>
<keyword evidence="9 12" id="KW-0408">Iron</keyword>
<dbReference type="Gene3D" id="3.30.70.20">
    <property type="match status" value="1"/>
</dbReference>
<dbReference type="PANTHER" id="PTHR10617:SF107">
    <property type="entry name" value="ELECTRON TRANSFER FLAVOPROTEIN-UBIQUINONE OXIDOREDUCTASE, MITOCHONDRIAL"/>
    <property type="match status" value="1"/>
</dbReference>
<dbReference type="Proteomes" id="UP001589865">
    <property type="component" value="Unassembled WGS sequence"/>
</dbReference>
<keyword evidence="10 12" id="KW-0411">Iron-sulfur</keyword>
<dbReference type="InterPro" id="IPR040156">
    <property type="entry name" value="ETF-QO"/>
</dbReference>
<dbReference type="InterPro" id="IPR007859">
    <property type="entry name" value="ETF-QO/FixX_C"/>
</dbReference>
<reference evidence="15 16" key="1">
    <citation type="submission" date="2024-09" db="EMBL/GenBank/DDBJ databases">
        <authorList>
            <person name="Sun Q."/>
            <person name="Mori K."/>
        </authorList>
    </citation>
    <scope>NUCLEOTIDE SEQUENCE [LARGE SCALE GENOMIC DNA]</scope>
    <source>
        <strain evidence="15 16">TBRC 5777</strain>
    </source>
</reference>
<keyword evidence="6 12" id="KW-0274">FAD</keyword>
<organism evidence="15 16">
    <name type="scientific">Roseomonas elaeocarpi</name>
    <dbReference type="NCBI Taxonomy" id="907779"/>
    <lineage>
        <taxon>Bacteria</taxon>
        <taxon>Pseudomonadati</taxon>
        <taxon>Pseudomonadota</taxon>
        <taxon>Alphaproteobacteria</taxon>
        <taxon>Acetobacterales</taxon>
        <taxon>Roseomonadaceae</taxon>
        <taxon>Roseomonas</taxon>
    </lineage>
</organism>
<evidence type="ECO:0000256" key="1">
    <source>
        <dbReference type="ARBA" id="ARBA00001974"/>
    </source>
</evidence>
<evidence type="ECO:0000256" key="9">
    <source>
        <dbReference type="ARBA" id="ARBA00023004"/>
    </source>
</evidence>
<keyword evidence="3 12" id="KW-0813">Transport</keyword>
<comment type="cofactor">
    <cofactor evidence="1 12">
        <name>FAD</name>
        <dbReference type="ChEBI" id="CHEBI:57692"/>
    </cofactor>
</comment>